<evidence type="ECO:0000256" key="1">
    <source>
        <dbReference type="SAM" id="MobiDB-lite"/>
    </source>
</evidence>
<accession>A0A1S1LII9</accession>
<dbReference type="Proteomes" id="UP000180043">
    <property type="component" value="Unassembled WGS sequence"/>
</dbReference>
<dbReference type="AlphaFoldDB" id="A0A1S1LII9"/>
<feature type="region of interest" description="Disordered" evidence="1">
    <location>
        <begin position="1"/>
        <end position="26"/>
    </location>
</feature>
<reference evidence="2 3" key="1">
    <citation type="submission" date="2016-10" db="EMBL/GenBank/DDBJ databases">
        <title>Evaluation of Human, Veterinary and Environmental Mycobacterium chelonae Isolates by Core Genome Phylogenomic Analysis, Targeted Gene Comparison, and Anti-microbial Susceptibility Patterns: A Tale of Mistaken Identities.</title>
        <authorList>
            <person name="Fogelson S.B."/>
            <person name="Camus A.C."/>
            <person name="Lorenz W."/>
            <person name="Vasireddy R."/>
            <person name="Vasireddy S."/>
            <person name="Smith T."/>
            <person name="Brown-Elliott B.A."/>
            <person name="Wallace R.J.Jr."/>
            <person name="Hasan N.A."/>
            <person name="Reischl U."/>
            <person name="Sanchez S."/>
        </authorList>
    </citation>
    <scope>NUCLEOTIDE SEQUENCE [LARGE SCALE GENOMIC DNA]</scope>
    <source>
        <strain evidence="2 3">15515</strain>
    </source>
</reference>
<dbReference type="EMBL" id="MLIQ01000042">
    <property type="protein sequence ID" value="OHU47152.1"/>
    <property type="molecule type" value="Genomic_DNA"/>
</dbReference>
<evidence type="ECO:0000313" key="2">
    <source>
        <dbReference type="EMBL" id="OHU47152.1"/>
    </source>
</evidence>
<evidence type="ECO:0000313" key="3">
    <source>
        <dbReference type="Proteomes" id="UP000180043"/>
    </source>
</evidence>
<name>A0A1S1LII9_MYCCH</name>
<sequence>MEQGKTLQHDTSKELTPGTLARIAKDGQPDEFRRVWPLAITGLTADGRSIFAARNVQPTVEAVRAALANCESCGMTHLEVTGDSCG</sequence>
<comment type="caution">
    <text evidence="2">The sequence shown here is derived from an EMBL/GenBank/DDBJ whole genome shotgun (WGS) entry which is preliminary data.</text>
</comment>
<proteinExistence type="predicted"/>
<protein>
    <submittedName>
        <fullName evidence="2">Uncharacterized protein</fullName>
    </submittedName>
</protein>
<gene>
    <name evidence="2" type="ORF">BKG82_26200</name>
</gene>
<organism evidence="2 3">
    <name type="scientific">Mycobacteroides chelonae</name>
    <name type="common">Mycobacterium chelonae</name>
    <dbReference type="NCBI Taxonomy" id="1774"/>
    <lineage>
        <taxon>Bacteria</taxon>
        <taxon>Bacillati</taxon>
        <taxon>Actinomycetota</taxon>
        <taxon>Actinomycetes</taxon>
        <taxon>Mycobacteriales</taxon>
        <taxon>Mycobacteriaceae</taxon>
        <taxon>Mycobacteroides</taxon>
    </lineage>
</organism>